<evidence type="ECO:0000313" key="2">
    <source>
        <dbReference type="Proteomes" id="UP000015104"/>
    </source>
</evidence>
<dbReference type="AlphaFoldDB" id="T1L669"/>
<protein>
    <submittedName>
        <fullName evidence="1">Uncharacterized protein</fullName>
    </submittedName>
</protein>
<sequence length="405" mass="47321">MELAIVKFFADWINDTFDYLNRILSPINLSVSPEKSIIMTDPNNRQRLIKNGIQDVCLNATFLGLPVRSTPTGMHVDGKALLKKMTDKTYKLNWNTCLLKILPSKIFKIILTSYIYSIMITYAPTLIPLLTTNQNFSYELEKIANFYTYKKYGIKPRDGLTLCQSLLGIQPLNHGILMTGFKHFFPDFSIFTTSYHFSHLLPKLSTIRSDKIWWGINPCSKGNADTIYQDKWIEYARQRDTFNWLIPKWKVFNTFKRIDIKVRFIAGRYNFLTKNSPCSCGSNIADNLHWLNHCPKYEHLRNQIKLKDRNNLIVCYTHYIQAAPHKLLKSPFYNLDVSDCLAFPNYHGLCQRNTSNWIKHEIFIIRKYEKVRRDEMGVFDNAGCYPGWFDETETRMLALASVRAK</sequence>
<dbReference type="EMBL" id="CAEY01001669">
    <property type="status" value="NOT_ANNOTATED_CDS"/>
    <property type="molecule type" value="Genomic_DNA"/>
</dbReference>
<dbReference type="HOGENOM" id="CLU_680314_0_0_1"/>
<dbReference type="Proteomes" id="UP000015104">
    <property type="component" value="Unassembled WGS sequence"/>
</dbReference>
<organism evidence="1 2">
    <name type="scientific">Tetranychus urticae</name>
    <name type="common">Two-spotted spider mite</name>
    <dbReference type="NCBI Taxonomy" id="32264"/>
    <lineage>
        <taxon>Eukaryota</taxon>
        <taxon>Metazoa</taxon>
        <taxon>Ecdysozoa</taxon>
        <taxon>Arthropoda</taxon>
        <taxon>Chelicerata</taxon>
        <taxon>Arachnida</taxon>
        <taxon>Acari</taxon>
        <taxon>Acariformes</taxon>
        <taxon>Trombidiformes</taxon>
        <taxon>Prostigmata</taxon>
        <taxon>Eleutherengona</taxon>
        <taxon>Raphignathae</taxon>
        <taxon>Tetranychoidea</taxon>
        <taxon>Tetranychidae</taxon>
        <taxon>Tetranychus</taxon>
    </lineage>
</organism>
<proteinExistence type="predicted"/>
<name>T1L669_TETUR</name>
<reference evidence="1" key="2">
    <citation type="submission" date="2015-06" db="UniProtKB">
        <authorList>
            <consortium name="EnsemblMetazoa"/>
        </authorList>
    </citation>
    <scope>IDENTIFICATION</scope>
</reference>
<keyword evidence="2" id="KW-1185">Reference proteome</keyword>
<dbReference type="EnsemblMetazoa" id="tetur63g00020.1">
    <property type="protein sequence ID" value="tetur63g00020.1"/>
    <property type="gene ID" value="tetur63g00020"/>
</dbReference>
<accession>T1L669</accession>
<reference evidence="2" key="1">
    <citation type="submission" date="2011-08" db="EMBL/GenBank/DDBJ databases">
        <authorList>
            <person name="Rombauts S."/>
        </authorList>
    </citation>
    <scope>NUCLEOTIDE SEQUENCE</scope>
    <source>
        <strain evidence="2">London</strain>
    </source>
</reference>
<evidence type="ECO:0000313" key="1">
    <source>
        <dbReference type="EnsemblMetazoa" id="tetur63g00020.1"/>
    </source>
</evidence>